<dbReference type="InterPro" id="IPR003441">
    <property type="entry name" value="NAC-dom"/>
</dbReference>
<dbReference type="PANTHER" id="PTHR31744:SF221">
    <property type="entry name" value="NAC DOMAIN-CONTAINING PROTEIN 43-LIKE"/>
    <property type="match status" value="1"/>
</dbReference>
<dbReference type="InterPro" id="IPR036093">
    <property type="entry name" value="NAC_dom_sf"/>
</dbReference>
<keyword evidence="4" id="KW-0539">Nucleus</keyword>
<evidence type="ECO:0000256" key="4">
    <source>
        <dbReference type="ARBA" id="ARBA00023242"/>
    </source>
</evidence>
<dbReference type="GO" id="GO:0003677">
    <property type="term" value="F:DNA binding"/>
    <property type="evidence" value="ECO:0007669"/>
    <property type="project" value="UniProtKB-KW"/>
</dbReference>
<accession>A0A5S9HHZ4</accession>
<protein>
    <submittedName>
        <fullName evidence="7">NAC transcription factor</fullName>
    </submittedName>
</protein>
<dbReference type="SUPFAM" id="SSF101941">
    <property type="entry name" value="NAC domain"/>
    <property type="match status" value="1"/>
</dbReference>
<evidence type="ECO:0000256" key="1">
    <source>
        <dbReference type="ARBA" id="ARBA00023015"/>
    </source>
</evidence>
<dbReference type="AlphaFoldDB" id="A0A5S9HHZ4"/>
<evidence type="ECO:0000259" key="6">
    <source>
        <dbReference type="PROSITE" id="PS51005"/>
    </source>
</evidence>
<dbReference type="EMBL" id="LC427369">
    <property type="protein sequence ID" value="BBG56866.1"/>
    <property type="molecule type" value="mRNA"/>
</dbReference>
<evidence type="ECO:0000256" key="2">
    <source>
        <dbReference type="ARBA" id="ARBA00023125"/>
    </source>
</evidence>
<feature type="domain" description="NAC" evidence="6">
    <location>
        <begin position="10"/>
        <end position="159"/>
    </location>
</feature>
<name>A0A5S9HHZ4_PINTA</name>
<reference evidence="7" key="1">
    <citation type="journal article" date="2019" name="Tree Physiol.">
        <title>Involvement of VNS NAC-domain transcription factors in tracheid formation in Pinus taeda.</title>
        <authorList>
            <person name="Akiyoshi N."/>
            <person name="Nakano Y."/>
            <person name="Sano R."/>
            <person name="Kunigita Y."/>
            <person name="Ohtani M."/>
            <person name="Demura T."/>
        </authorList>
    </citation>
    <scope>NUCLEOTIDE SEQUENCE</scope>
</reference>
<evidence type="ECO:0000313" key="7">
    <source>
        <dbReference type="EMBL" id="BBG56866.1"/>
    </source>
</evidence>
<gene>
    <name evidence="7" type="primary">PtaVNS3</name>
</gene>
<keyword evidence="1" id="KW-0805">Transcription regulation</keyword>
<proteinExistence type="evidence at transcript level"/>
<organism evidence="7">
    <name type="scientific">Pinus taeda</name>
    <name type="common">Loblolly pine</name>
    <dbReference type="NCBI Taxonomy" id="3352"/>
    <lineage>
        <taxon>Eukaryota</taxon>
        <taxon>Viridiplantae</taxon>
        <taxon>Streptophyta</taxon>
        <taxon>Embryophyta</taxon>
        <taxon>Tracheophyta</taxon>
        <taxon>Spermatophyta</taxon>
        <taxon>Pinopsida</taxon>
        <taxon>Pinidae</taxon>
        <taxon>Conifers I</taxon>
        <taxon>Pinales</taxon>
        <taxon>Pinaceae</taxon>
        <taxon>Pinus</taxon>
        <taxon>Pinus subgen. Pinus</taxon>
    </lineage>
</organism>
<dbReference type="GO" id="GO:0006355">
    <property type="term" value="P:regulation of DNA-templated transcription"/>
    <property type="evidence" value="ECO:0007669"/>
    <property type="project" value="InterPro"/>
</dbReference>
<dbReference type="Gene3D" id="2.170.150.80">
    <property type="entry name" value="NAC domain"/>
    <property type="match status" value="1"/>
</dbReference>
<sequence length="359" mass="41566">MAAANGQSCVPPGFRFHPTDEELLHYYLRKKVSYEMIDLNVIRDIDLNKLEPWDLHETCKIGSAPQDEWYFFSHKDKKYPTGTRTNRATAAGFWKATGRDKIIFMNCKRIGMRKTLVFYTGRAPHGQKTEWIMHEYRLDDKEKLQINEDGWVVCRVFKKRMHNKDAKDINTERERSSPSGNDEERSAHALPQLMDFPSGEQVLHQYNHQHLDLGKPPPQARYSFSHDLFAQMSDLKPLDGATCNPSSTVIKSFIPQSLLHMNNSRRPQSINMLMGHLPEGPQIKLTANDFREDQRSNDWTLLDSLMGSHVDQTEPNKQMRYNDHPQALDGSSHGLALGVNRYDNNHYSSTGIEYWNFEK</sequence>
<evidence type="ECO:0000256" key="5">
    <source>
        <dbReference type="SAM" id="MobiDB-lite"/>
    </source>
</evidence>
<dbReference type="PANTHER" id="PTHR31744">
    <property type="entry name" value="PROTEIN CUP-SHAPED COTYLEDON 2-RELATED"/>
    <property type="match status" value="1"/>
</dbReference>
<dbReference type="Pfam" id="PF02365">
    <property type="entry name" value="NAM"/>
    <property type="match status" value="1"/>
</dbReference>
<dbReference type="PROSITE" id="PS51005">
    <property type="entry name" value="NAC"/>
    <property type="match status" value="1"/>
</dbReference>
<feature type="region of interest" description="Disordered" evidence="5">
    <location>
        <begin position="165"/>
        <end position="186"/>
    </location>
</feature>
<dbReference type="FunFam" id="2.170.150.80:FF:000003">
    <property type="entry name" value="NAC domain-containing protein"/>
    <property type="match status" value="1"/>
</dbReference>
<keyword evidence="2" id="KW-0238">DNA-binding</keyword>
<keyword evidence="3" id="KW-0804">Transcription</keyword>
<evidence type="ECO:0000256" key="3">
    <source>
        <dbReference type="ARBA" id="ARBA00023163"/>
    </source>
</evidence>